<dbReference type="Pfam" id="PF26460">
    <property type="entry name" value="DUF8139"/>
    <property type="match status" value="1"/>
</dbReference>
<dbReference type="InterPro" id="IPR058452">
    <property type="entry name" value="DUF8139"/>
</dbReference>
<feature type="domain" description="DUF8139" evidence="2">
    <location>
        <begin position="1"/>
        <end position="75"/>
    </location>
</feature>
<keyword evidence="4" id="KW-1185">Reference proteome</keyword>
<organism evidence="3 4">
    <name type="scientific">Haloplanus ruber</name>
    <dbReference type="NCBI Taxonomy" id="869892"/>
    <lineage>
        <taxon>Archaea</taxon>
        <taxon>Methanobacteriati</taxon>
        <taxon>Methanobacteriota</taxon>
        <taxon>Stenosarchaea group</taxon>
        <taxon>Halobacteria</taxon>
        <taxon>Halobacteriales</taxon>
        <taxon>Haloferacaceae</taxon>
        <taxon>Haloplanus</taxon>
    </lineage>
</organism>
<dbReference type="AlphaFoldDB" id="A0ABD6CWT5"/>
<name>A0ABD6CWT5_9EURY</name>
<sequence>MQEFTTGDRIRVDIPDETDPNQEQYDGRHGTITDVIEDRAAAATGDERDNHIYRVGFEDGTTADFRWRDLRPPLKE</sequence>
<evidence type="ECO:0000313" key="4">
    <source>
        <dbReference type="Proteomes" id="UP001597075"/>
    </source>
</evidence>
<evidence type="ECO:0000256" key="1">
    <source>
        <dbReference type="SAM" id="MobiDB-lite"/>
    </source>
</evidence>
<feature type="compositionally biased region" description="Basic and acidic residues" evidence="1">
    <location>
        <begin position="1"/>
        <end position="14"/>
    </location>
</feature>
<evidence type="ECO:0000259" key="2">
    <source>
        <dbReference type="Pfam" id="PF26460"/>
    </source>
</evidence>
<comment type="caution">
    <text evidence="3">The sequence shown here is derived from an EMBL/GenBank/DDBJ whole genome shotgun (WGS) entry which is preliminary data.</text>
</comment>
<protein>
    <recommendedName>
        <fullName evidence="2">DUF8139 domain-containing protein</fullName>
    </recommendedName>
</protein>
<dbReference type="Proteomes" id="UP001597075">
    <property type="component" value="Unassembled WGS sequence"/>
</dbReference>
<reference evidence="3 4" key="1">
    <citation type="journal article" date="2019" name="Int. J. Syst. Evol. Microbiol.">
        <title>The Global Catalogue of Microorganisms (GCM) 10K type strain sequencing project: providing services to taxonomists for standard genome sequencing and annotation.</title>
        <authorList>
            <consortium name="The Broad Institute Genomics Platform"/>
            <consortium name="The Broad Institute Genome Sequencing Center for Infectious Disease"/>
            <person name="Wu L."/>
            <person name="Ma J."/>
        </authorList>
    </citation>
    <scope>NUCLEOTIDE SEQUENCE [LARGE SCALE GENOMIC DNA]</scope>
    <source>
        <strain evidence="3 4">CGMCC 1.10594</strain>
    </source>
</reference>
<evidence type="ECO:0000313" key="3">
    <source>
        <dbReference type="EMBL" id="MFD1632898.1"/>
    </source>
</evidence>
<dbReference type="RefSeq" id="WP_256406617.1">
    <property type="nucleotide sequence ID" value="NZ_CP187152.1"/>
</dbReference>
<accession>A0ABD6CWT5</accession>
<gene>
    <name evidence="3" type="ORF">ACFSBJ_03990</name>
</gene>
<feature type="region of interest" description="Disordered" evidence="1">
    <location>
        <begin position="1"/>
        <end position="27"/>
    </location>
</feature>
<proteinExistence type="predicted"/>
<dbReference type="EMBL" id="JBHUDL010000005">
    <property type="protein sequence ID" value="MFD1632898.1"/>
    <property type="molecule type" value="Genomic_DNA"/>
</dbReference>